<organism evidence="2 3">
    <name type="scientific">Taxus chinensis</name>
    <name type="common">Chinese yew</name>
    <name type="synonym">Taxus wallichiana var. chinensis</name>
    <dbReference type="NCBI Taxonomy" id="29808"/>
    <lineage>
        <taxon>Eukaryota</taxon>
        <taxon>Viridiplantae</taxon>
        <taxon>Streptophyta</taxon>
        <taxon>Embryophyta</taxon>
        <taxon>Tracheophyta</taxon>
        <taxon>Spermatophyta</taxon>
        <taxon>Pinopsida</taxon>
        <taxon>Pinidae</taxon>
        <taxon>Conifers II</taxon>
        <taxon>Cupressales</taxon>
        <taxon>Taxaceae</taxon>
        <taxon>Taxus</taxon>
    </lineage>
</organism>
<dbReference type="EMBL" id="JAHRHJ020000006">
    <property type="protein sequence ID" value="KAH9311972.1"/>
    <property type="molecule type" value="Genomic_DNA"/>
</dbReference>
<evidence type="ECO:0000313" key="3">
    <source>
        <dbReference type="Proteomes" id="UP000824469"/>
    </source>
</evidence>
<feature type="region of interest" description="Disordered" evidence="1">
    <location>
        <begin position="9"/>
        <end position="38"/>
    </location>
</feature>
<keyword evidence="3" id="KW-1185">Reference proteome</keyword>
<evidence type="ECO:0000313" key="2">
    <source>
        <dbReference type="EMBL" id="KAH9311972.1"/>
    </source>
</evidence>
<feature type="non-terminal residue" evidence="2">
    <location>
        <position position="1"/>
    </location>
</feature>
<dbReference type="Proteomes" id="UP000824469">
    <property type="component" value="Unassembled WGS sequence"/>
</dbReference>
<comment type="caution">
    <text evidence="2">The sequence shown here is derived from an EMBL/GenBank/DDBJ whole genome shotgun (WGS) entry which is preliminary data.</text>
</comment>
<proteinExistence type="predicted"/>
<sequence length="61" mass="6364">TKNIIVLSESDDGEVPDPIGAPETTVEEGKEVPSIEPPSIADSFVKETPEVSSASLLEAIV</sequence>
<name>A0AA38FVR7_TAXCH</name>
<dbReference type="AlphaFoldDB" id="A0AA38FVR7"/>
<feature type="non-terminal residue" evidence="2">
    <location>
        <position position="61"/>
    </location>
</feature>
<reference evidence="2 3" key="1">
    <citation type="journal article" date="2021" name="Nat. Plants">
        <title>The Taxus genome provides insights into paclitaxel biosynthesis.</title>
        <authorList>
            <person name="Xiong X."/>
            <person name="Gou J."/>
            <person name="Liao Q."/>
            <person name="Li Y."/>
            <person name="Zhou Q."/>
            <person name="Bi G."/>
            <person name="Li C."/>
            <person name="Du R."/>
            <person name="Wang X."/>
            <person name="Sun T."/>
            <person name="Guo L."/>
            <person name="Liang H."/>
            <person name="Lu P."/>
            <person name="Wu Y."/>
            <person name="Zhang Z."/>
            <person name="Ro D.K."/>
            <person name="Shang Y."/>
            <person name="Huang S."/>
            <person name="Yan J."/>
        </authorList>
    </citation>
    <scope>NUCLEOTIDE SEQUENCE [LARGE SCALE GENOMIC DNA]</scope>
    <source>
        <strain evidence="2">Ta-2019</strain>
    </source>
</reference>
<protein>
    <submittedName>
        <fullName evidence="2">Uncharacterized protein</fullName>
    </submittedName>
</protein>
<gene>
    <name evidence="2" type="ORF">KI387_027007</name>
</gene>
<accession>A0AA38FVR7</accession>
<evidence type="ECO:0000256" key="1">
    <source>
        <dbReference type="SAM" id="MobiDB-lite"/>
    </source>
</evidence>